<keyword evidence="3" id="KW-1185">Reference proteome</keyword>
<feature type="region of interest" description="Disordered" evidence="1">
    <location>
        <begin position="167"/>
        <end position="202"/>
    </location>
</feature>
<feature type="region of interest" description="Disordered" evidence="1">
    <location>
        <begin position="26"/>
        <end position="86"/>
    </location>
</feature>
<proteinExistence type="predicted"/>
<gene>
    <name evidence="2" type="ORF">EYF80_014304</name>
</gene>
<dbReference type="EMBL" id="SRLO01000103">
    <property type="protein sequence ID" value="TNN75492.1"/>
    <property type="molecule type" value="Genomic_DNA"/>
</dbReference>
<organism evidence="2 3">
    <name type="scientific">Liparis tanakae</name>
    <name type="common">Tanaka's snailfish</name>
    <dbReference type="NCBI Taxonomy" id="230148"/>
    <lineage>
        <taxon>Eukaryota</taxon>
        <taxon>Metazoa</taxon>
        <taxon>Chordata</taxon>
        <taxon>Craniata</taxon>
        <taxon>Vertebrata</taxon>
        <taxon>Euteleostomi</taxon>
        <taxon>Actinopterygii</taxon>
        <taxon>Neopterygii</taxon>
        <taxon>Teleostei</taxon>
        <taxon>Neoteleostei</taxon>
        <taxon>Acanthomorphata</taxon>
        <taxon>Eupercaria</taxon>
        <taxon>Perciformes</taxon>
        <taxon>Cottioidei</taxon>
        <taxon>Cottales</taxon>
        <taxon>Liparidae</taxon>
        <taxon>Liparis</taxon>
    </lineage>
</organism>
<sequence>MRYVRFLPPVFGAMHPRRRSHISAGIKAVDSPTDGASRKAAGTAKKAAAGWINRITPGPTAPTPSSLSRPQPPPRSRSLDYVEPESGKVSLWKQGQRQWRALDGREGERDGRERKGKYRELAALSLGSGVAEERREEGGSRLWRRGGVKRGGGAACEGGMIVRGAERASQRQGGGGGGAALLLSLHPREDREEEKKKKKKSRRSQESRLCCCIPSTPEVPTKTSTDCGPAAVRRWVLSSPILAVNGQALDTGRRTGTAGRQTDAAGRPSAERGRLCLYLDSCS</sequence>
<evidence type="ECO:0000313" key="2">
    <source>
        <dbReference type="EMBL" id="TNN75492.1"/>
    </source>
</evidence>
<feature type="compositionally biased region" description="Basic and acidic residues" evidence="1">
    <location>
        <begin position="186"/>
        <end position="195"/>
    </location>
</feature>
<evidence type="ECO:0000313" key="3">
    <source>
        <dbReference type="Proteomes" id="UP000314294"/>
    </source>
</evidence>
<reference evidence="2 3" key="1">
    <citation type="submission" date="2019-03" db="EMBL/GenBank/DDBJ databases">
        <title>First draft genome of Liparis tanakae, snailfish: a comprehensive survey of snailfish specific genes.</title>
        <authorList>
            <person name="Kim W."/>
            <person name="Song I."/>
            <person name="Jeong J.-H."/>
            <person name="Kim D."/>
            <person name="Kim S."/>
            <person name="Ryu S."/>
            <person name="Song J.Y."/>
            <person name="Lee S.K."/>
        </authorList>
    </citation>
    <scope>NUCLEOTIDE SEQUENCE [LARGE SCALE GENOMIC DNA]</scope>
    <source>
        <tissue evidence="2">Muscle</tissue>
    </source>
</reference>
<feature type="compositionally biased region" description="Low complexity" evidence="1">
    <location>
        <begin position="250"/>
        <end position="267"/>
    </location>
</feature>
<dbReference type="Proteomes" id="UP000314294">
    <property type="component" value="Unassembled WGS sequence"/>
</dbReference>
<feature type="region of interest" description="Disordered" evidence="1">
    <location>
        <begin position="250"/>
        <end position="270"/>
    </location>
</feature>
<feature type="compositionally biased region" description="Low complexity" evidence="1">
    <location>
        <begin position="38"/>
        <end position="50"/>
    </location>
</feature>
<accession>A0A4Z2IDV4</accession>
<name>A0A4Z2IDV4_9TELE</name>
<comment type="caution">
    <text evidence="2">The sequence shown here is derived from an EMBL/GenBank/DDBJ whole genome shotgun (WGS) entry which is preliminary data.</text>
</comment>
<evidence type="ECO:0000256" key="1">
    <source>
        <dbReference type="SAM" id="MobiDB-lite"/>
    </source>
</evidence>
<protein>
    <submittedName>
        <fullName evidence="2">Uncharacterized protein</fullName>
    </submittedName>
</protein>
<dbReference type="AlphaFoldDB" id="A0A4Z2IDV4"/>